<evidence type="ECO:0000256" key="4">
    <source>
        <dbReference type="ARBA" id="ARBA00022729"/>
    </source>
</evidence>
<dbReference type="CDD" id="cd06354">
    <property type="entry name" value="PBP1_PrnA-like"/>
    <property type="match status" value="1"/>
</dbReference>
<keyword evidence="5" id="KW-0472">Membrane</keyword>
<dbReference type="PROSITE" id="PS51257">
    <property type="entry name" value="PROKAR_LIPOPROTEIN"/>
    <property type="match status" value="1"/>
</dbReference>
<gene>
    <name evidence="9" type="ORF">RU97_GL001370</name>
</gene>
<protein>
    <submittedName>
        <fullName evidence="9">Basic membrane protein</fullName>
    </submittedName>
</protein>
<comment type="caution">
    <text evidence="9">The sequence shown here is derived from an EMBL/GenBank/DDBJ whole genome shotgun (WGS) entry which is preliminary data.</text>
</comment>
<dbReference type="GO" id="GO:0005886">
    <property type="term" value="C:plasma membrane"/>
    <property type="evidence" value="ECO:0007669"/>
    <property type="project" value="UniProtKB-SubCell"/>
</dbReference>
<dbReference type="Gene3D" id="3.40.50.2300">
    <property type="match status" value="2"/>
</dbReference>
<evidence type="ECO:0000313" key="10">
    <source>
        <dbReference type="Proteomes" id="UP000181884"/>
    </source>
</evidence>
<comment type="similarity">
    <text evidence="2">Belongs to the BMP lipoprotein family.</text>
</comment>
<evidence type="ECO:0000256" key="7">
    <source>
        <dbReference type="SAM" id="SignalP"/>
    </source>
</evidence>
<dbReference type="SUPFAM" id="SSF53822">
    <property type="entry name" value="Periplasmic binding protein-like I"/>
    <property type="match status" value="1"/>
</dbReference>
<dbReference type="InterPro" id="IPR028082">
    <property type="entry name" value="Peripla_BP_I"/>
</dbReference>
<dbReference type="STRING" id="214095.RU97_GL001370"/>
<feature type="signal peptide" evidence="7">
    <location>
        <begin position="1"/>
        <end position="20"/>
    </location>
</feature>
<keyword evidence="4 7" id="KW-0732">Signal</keyword>
<sequence>MKKAKLFGFGLATIGLLGLAACGGGNSGGTDSTGGGSDAAGDKDHNVVIVTDIGGVDDKSFNQSAWEGLQAWGKENNLPKGVDGYDYIQSNDASEYTTNIDTAVQNGFHTVFGIGYLLADSIKAAAEQNTETNFGIIDSVIEGLDNVVSATFKDNEASYLAGVAAAYTTKTNKIGFIGGEEGAVIDRFEAGFHQGVIDTAKKLGKDIEVKIEYAASFGDPAKGKALAAAMYQDGADIIFHASGGTGAGVFQEAKDLNSGLNEADLDSKKVWVIGVDSDQQAEGAYKTKDGKEDNFTLTSTLKGVGAAVQDISNRAKEDKFPGGEHLVYGLKDGGVDLTAGFLSDDTKKAVDEAKQEIIDGKVEVPEVPSDVKE</sequence>
<keyword evidence="3" id="KW-1003">Cell membrane</keyword>
<keyword evidence="6" id="KW-0449">Lipoprotein</keyword>
<dbReference type="Proteomes" id="UP000181884">
    <property type="component" value="Unassembled WGS sequence"/>
</dbReference>
<evidence type="ECO:0000256" key="2">
    <source>
        <dbReference type="ARBA" id="ARBA00008610"/>
    </source>
</evidence>
<dbReference type="Pfam" id="PF02608">
    <property type="entry name" value="Bmp"/>
    <property type="match status" value="1"/>
</dbReference>
<evidence type="ECO:0000256" key="1">
    <source>
        <dbReference type="ARBA" id="ARBA00004193"/>
    </source>
</evidence>
<evidence type="ECO:0000256" key="3">
    <source>
        <dbReference type="ARBA" id="ARBA00022475"/>
    </source>
</evidence>
<accession>A0A1L8RGD3</accession>
<dbReference type="RefSeq" id="WP_067393960.1">
    <property type="nucleotide sequence ID" value="NZ_JXKH01000003.1"/>
</dbReference>
<dbReference type="AlphaFoldDB" id="A0A1L8RGD3"/>
<dbReference type="PANTHER" id="PTHR34296">
    <property type="entry name" value="TRANSCRIPTIONAL ACTIVATOR PROTEIN MED"/>
    <property type="match status" value="1"/>
</dbReference>
<evidence type="ECO:0000256" key="6">
    <source>
        <dbReference type="ARBA" id="ARBA00023288"/>
    </source>
</evidence>
<evidence type="ECO:0000259" key="8">
    <source>
        <dbReference type="Pfam" id="PF02608"/>
    </source>
</evidence>
<evidence type="ECO:0000256" key="5">
    <source>
        <dbReference type="ARBA" id="ARBA00023136"/>
    </source>
</evidence>
<reference evidence="9 10" key="1">
    <citation type="submission" date="2014-12" db="EMBL/GenBank/DDBJ databases">
        <title>Draft genome sequences of 29 type strains of Enterococci.</title>
        <authorList>
            <person name="Zhong Z."/>
            <person name="Sun Z."/>
            <person name="Liu W."/>
            <person name="Zhang W."/>
            <person name="Zhang H."/>
        </authorList>
    </citation>
    <scope>NUCLEOTIDE SEQUENCE [LARGE SCALE GENOMIC DNA]</scope>
    <source>
        <strain evidence="9 10">DSM 17029</strain>
    </source>
</reference>
<evidence type="ECO:0000313" key="9">
    <source>
        <dbReference type="EMBL" id="OJG18752.1"/>
    </source>
</evidence>
<proteinExistence type="inferred from homology"/>
<name>A0A1L8RGD3_9ENTE</name>
<organism evidence="9 10">
    <name type="scientific">Enterococcus canis</name>
    <dbReference type="NCBI Taxonomy" id="214095"/>
    <lineage>
        <taxon>Bacteria</taxon>
        <taxon>Bacillati</taxon>
        <taxon>Bacillota</taxon>
        <taxon>Bacilli</taxon>
        <taxon>Lactobacillales</taxon>
        <taxon>Enterococcaceae</taxon>
        <taxon>Enterococcus</taxon>
    </lineage>
</organism>
<dbReference type="PANTHER" id="PTHR34296:SF2">
    <property type="entry name" value="ABC TRANSPORTER GUANOSINE-BINDING PROTEIN NUPN"/>
    <property type="match status" value="1"/>
</dbReference>
<dbReference type="InterPro" id="IPR050957">
    <property type="entry name" value="BMP_lipoprotein"/>
</dbReference>
<keyword evidence="10" id="KW-1185">Reference proteome</keyword>
<feature type="domain" description="ABC transporter substrate-binding protein PnrA-like" evidence="8">
    <location>
        <begin position="47"/>
        <end position="366"/>
    </location>
</feature>
<comment type="subcellular location">
    <subcellularLocation>
        <location evidence="1">Cell membrane</location>
        <topology evidence="1">Lipid-anchor</topology>
    </subcellularLocation>
</comment>
<feature type="chain" id="PRO_5038894917" evidence="7">
    <location>
        <begin position="21"/>
        <end position="373"/>
    </location>
</feature>
<dbReference type="EMBL" id="JXKH01000003">
    <property type="protein sequence ID" value="OJG18752.1"/>
    <property type="molecule type" value="Genomic_DNA"/>
</dbReference>
<dbReference type="InterPro" id="IPR003760">
    <property type="entry name" value="PnrA-like"/>
</dbReference>